<reference evidence="1" key="2">
    <citation type="submission" date="2020-11" db="EMBL/GenBank/DDBJ databases">
        <authorList>
            <person name="McCartney M.A."/>
            <person name="Auch B."/>
            <person name="Kono T."/>
            <person name="Mallez S."/>
            <person name="Becker A."/>
            <person name="Gohl D.M."/>
            <person name="Silverstein K.A.T."/>
            <person name="Koren S."/>
            <person name="Bechman K.B."/>
            <person name="Herman A."/>
            <person name="Abrahante J.E."/>
            <person name="Garbe J."/>
        </authorList>
    </citation>
    <scope>NUCLEOTIDE SEQUENCE</scope>
    <source>
        <strain evidence="1">Duluth1</strain>
        <tissue evidence="1">Whole animal</tissue>
    </source>
</reference>
<evidence type="ECO:0000313" key="2">
    <source>
        <dbReference type="Proteomes" id="UP000828390"/>
    </source>
</evidence>
<comment type="caution">
    <text evidence="1">The sequence shown here is derived from an EMBL/GenBank/DDBJ whole genome shotgun (WGS) entry which is preliminary data.</text>
</comment>
<evidence type="ECO:0000313" key="1">
    <source>
        <dbReference type="EMBL" id="KAH3699344.1"/>
    </source>
</evidence>
<organism evidence="1 2">
    <name type="scientific">Dreissena polymorpha</name>
    <name type="common">Zebra mussel</name>
    <name type="synonym">Mytilus polymorpha</name>
    <dbReference type="NCBI Taxonomy" id="45954"/>
    <lineage>
        <taxon>Eukaryota</taxon>
        <taxon>Metazoa</taxon>
        <taxon>Spiralia</taxon>
        <taxon>Lophotrochozoa</taxon>
        <taxon>Mollusca</taxon>
        <taxon>Bivalvia</taxon>
        <taxon>Autobranchia</taxon>
        <taxon>Heteroconchia</taxon>
        <taxon>Euheterodonta</taxon>
        <taxon>Imparidentia</taxon>
        <taxon>Neoheterodontei</taxon>
        <taxon>Myida</taxon>
        <taxon>Dreissenoidea</taxon>
        <taxon>Dreissenidae</taxon>
        <taxon>Dreissena</taxon>
    </lineage>
</organism>
<reference evidence="1" key="1">
    <citation type="journal article" date="2019" name="bioRxiv">
        <title>The Genome of the Zebra Mussel, Dreissena polymorpha: A Resource for Invasive Species Research.</title>
        <authorList>
            <person name="McCartney M.A."/>
            <person name="Auch B."/>
            <person name="Kono T."/>
            <person name="Mallez S."/>
            <person name="Zhang Y."/>
            <person name="Obille A."/>
            <person name="Becker A."/>
            <person name="Abrahante J.E."/>
            <person name="Garbe J."/>
            <person name="Badalamenti J.P."/>
            <person name="Herman A."/>
            <person name="Mangelson H."/>
            <person name="Liachko I."/>
            <person name="Sullivan S."/>
            <person name="Sone E.D."/>
            <person name="Koren S."/>
            <person name="Silverstein K.A.T."/>
            <person name="Beckman K.B."/>
            <person name="Gohl D.M."/>
        </authorList>
    </citation>
    <scope>NUCLEOTIDE SEQUENCE</scope>
    <source>
        <strain evidence="1">Duluth1</strain>
        <tissue evidence="1">Whole animal</tissue>
    </source>
</reference>
<name>A0A9D3YF02_DREPO</name>
<accession>A0A9D3YF02</accession>
<dbReference type="AlphaFoldDB" id="A0A9D3YF02"/>
<protein>
    <submittedName>
        <fullName evidence="1">Uncharacterized protein</fullName>
    </submittedName>
</protein>
<dbReference type="EMBL" id="JAIWYP010000015">
    <property type="protein sequence ID" value="KAH3699344.1"/>
    <property type="molecule type" value="Genomic_DNA"/>
</dbReference>
<keyword evidence="2" id="KW-1185">Reference proteome</keyword>
<proteinExistence type="predicted"/>
<dbReference type="Proteomes" id="UP000828390">
    <property type="component" value="Unassembled WGS sequence"/>
</dbReference>
<gene>
    <name evidence="1" type="ORF">DPMN_074300</name>
</gene>
<sequence>MRPIYVWFRPVRLARPDLECSGCREEVFGSDPGFPCVKTSKRSHRKAEIILVITTASDPIQRRSVSTDLVVLSILQQMALRA</sequence>